<protein>
    <submittedName>
        <fullName evidence="1">AMDV2_15</fullName>
    </submittedName>
</protein>
<sequence>MSDMDKKFKEIFNDDNKDFDSQILDFIKDFFNSKDIELKTELPKADFQKILKLAVYQQSIRKLSPQAYKFIKEFLKTYFKFRISYERKGRNEFFNAIKTLKQSLGFDSGNEEMKKRFLR</sequence>
<accession>B3GAL4</accession>
<reference evidence="1" key="1">
    <citation type="submission" date="2008-04" db="EMBL/GenBank/DDBJ databases">
        <title>Virus population dynamics and acquired virus resistance in natural microbial communities.</title>
        <authorList>
            <person name="Andersson A.A."/>
            <person name="Banfield J.F."/>
        </authorList>
    </citation>
    <scope>NUCLEOTIDE SEQUENCE</scope>
</reference>
<evidence type="ECO:0000313" key="1">
    <source>
        <dbReference type="EMBL" id="ACD75422.1"/>
    </source>
</evidence>
<dbReference type="EMBL" id="EU662146">
    <property type="protein sequence ID" value="ACD75422.1"/>
    <property type="molecule type" value="Genomic_DNA"/>
</dbReference>
<name>B3GAL4_9VIRU</name>
<organism evidence="1">
    <name type="scientific">uncultured virus</name>
    <dbReference type="NCBI Taxonomy" id="340016"/>
    <lineage>
        <taxon>Viruses</taxon>
        <taxon>environmental samples</taxon>
    </lineage>
</organism>
<proteinExistence type="predicted"/>